<keyword evidence="11 15" id="KW-0472">Membrane</keyword>
<feature type="transmembrane region" description="Helical" evidence="15">
    <location>
        <begin position="293"/>
        <end position="314"/>
    </location>
</feature>
<comment type="caution">
    <text evidence="16">The sequence shown here is derived from an EMBL/GenBank/DDBJ whole genome shotgun (WGS) entry which is preliminary data.</text>
</comment>
<evidence type="ECO:0000256" key="5">
    <source>
        <dbReference type="ARBA" id="ARBA00018512"/>
    </source>
</evidence>
<comment type="similarity">
    <text evidence="3">Belongs to the ALG10 glucosyltransferase family.</text>
</comment>
<evidence type="ECO:0000256" key="4">
    <source>
        <dbReference type="ARBA" id="ARBA00011967"/>
    </source>
</evidence>
<dbReference type="PANTHER" id="PTHR12989">
    <property type="entry name" value="ALPHA-1,2-GLUCOSYLTRANSFERASE ALG10"/>
    <property type="match status" value="1"/>
</dbReference>
<dbReference type="OrthoDB" id="4769at2759"/>
<dbReference type="PIRSF" id="PIRSF028810">
    <property type="entry name" value="Alpha1_2_glucosyltferase_Alg10"/>
    <property type="match status" value="1"/>
</dbReference>
<sequence length="370" mass="43857">DEIFHVPQAQQYCQGDYLTWDPKLTTPPGFFFKRNKLYALTLAWFPVGHFYNFLYYTDSGSTFFVLLSYLLLTKKRYHLSGIVGLISLTFRQTNVIWVCLFMMLAIIDILSTRGLVNPPSNSVHSWNLALNSIISLIHNTFKHLFVILPNIITFLFTILAFAAFLVWNDGIVLGDKSNHVAGLHFPQLFYFTGFLSFFSFPWTLTQLPQFILQSSIKRVLYSLVFVFIALFLVYRYTYEHPFLLADNRHYSFYVWRKIYKRHWAIRYLLVPFYIISGQFNLQRLGKNTFLFNLGYLVALILTLAPSPLLEFRYFIIPFLFYMIHTPPQFNQNTWLALVFYVCLQIATMVLFIYKPFTWPNEPEEFQRFIW</sequence>
<evidence type="ECO:0000256" key="15">
    <source>
        <dbReference type="SAM" id="Phobius"/>
    </source>
</evidence>
<evidence type="ECO:0000256" key="13">
    <source>
        <dbReference type="ARBA" id="ARBA00044727"/>
    </source>
</evidence>
<evidence type="ECO:0000256" key="9">
    <source>
        <dbReference type="ARBA" id="ARBA00022824"/>
    </source>
</evidence>
<name>A0A367J2W0_RHIST</name>
<proteinExistence type="inferred from homology"/>
<dbReference type="Proteomes" id="UP000253551">
    <property type="component" value="Unassembled WGS sequence"/>
</dbReference>
<evidence type="ECO:0000313" key="16">
    <source>
        <dbReference type="EMBL" id="RCH84277.1"/>
    </source>
</evidence>
<reference evidence="16 17" key="1">
    <citation type="journal article" date="2018" name="G3 (Bethesda)">
        <title>Phylogenetic and Phylogenomic Definition of Rhizopus Species.</title>
        <authorList>
            <person name="Gryganskyi A.P."/>
            <person name="Golan J."/>
            <person name="Dolatabadi S."/>
            <person name="Mondo S."/>
            <person name="Robb S."/>
            <person name="Idnurm A."/>
            <person name="Muszewska A."/>
            <person name="Steczkiewicz K."/>
            <person name="Masonjones S."/>
            <person name="Liao H.L."/>
            <person name="Gajdeczka M.T."/>
            <person name="Anike F."/>
            <person name="Vuek A."/>
            <person name="Anishchenko I.M."/>
            <person name="Voigt K."/>
            <person name="de Hoog G.S."/>
            <person name="Smith M.E."/>
            <person name="Heitman J."/>
            <person name="Vilgalys R."/>
            <person name="Stajich J.E."/>
        </authorList>
    </citation>
    <scope>NUCLEOTIDE SEQUENCE [LARGE SCALE GENOMIC DNA]</scope>
    <source>
        <strain evidence="16 17">LSU 92-RS-03</strain>
    </source>
</reference>
<feature type="transmembrane region" description="Helical" evidence="15">
    <location>
        <begin position="93"/>
        <end position="111"/>
    </location>
</feature>
<evidence type="ECO:0000256" key="2">
    <source>
        <dbReference type="ARBA" id="ARBA00004922"/>
    </source>
</evidence>
<comment type="catalytic activity">
    <reaction evidence="14">
        <text>an alpha-D-Glc-(1-&gt;3)-alpha-D-Glc-(1-&gt;3)-alpha-D-Man-(1-&gt;2)-alpha-D-Man-(1-&gt;2)-alpha-D-Man-(1-&gt;3)-[alpha-D-Man-(1-&gt;2)-alpha-D-Man-(1-&gt;3)-[alpha-D-Man-(1-&gt;2)-alpha-D-Man-(1-&gt;6)]-alpha-D-Man-(1-&gt;6)]-beta-D-Man-(1-&gt;4)-beta-D-GlcNAc-(1-&gt;4)-alpha-D-GlcNAc-diphospho-di-trans,poly-cis-dolichol + a di-trans,poly-cis-dolichyl beta-D-glucosyl phosphate = a alpha-D-Glc-(1-&gt;2)-alpha-D-Glc-(1-&gt;3)-alpha-D-Glc-(1-&gt;3)-alpha-D-Man-(1-&gt;2)-alpha-D-Man-(1-&gt;2)-alpha-D-Man-(1-&gt;3)-[alpha-D-Man-(1-&gt;2)-alpha-D-Man-(1-&gt;3)-[alpha-D-Man-(1-&gt;2)-alpha-D-Man-(1-&gt;6)]-alpha-D-Man-(1-&gt;6)]-beta-D-Man-(1-&gt;4)-beta-D-GlcNAc-(1-&gt;4)-alpha-D-GlcNAc-diphospho-di-trans,poly-cis-dolichol + a di-trans,poly-cis-dolichyl phosphate + H(+)</text>
        <dbReference type="Rhea" id="RHEA:29543"/>
        <dbReference type="Rhea" id="RHEA-COMP:19498"/>
        <dbReference type="Rhea" id="RHEA-COMP:19502"/>
        <dbReference type="Rhea" id="RHEA-COMP:19512"/>
        <dbReference type="Rhea" id="RHEA-COMP:19522"/>
        <dbReference type="ChEBI" id="CHEBI:15378"/>
        <dbReference type="ChEBI" id="CHEBI:57525"/>
        <dbReference type="ChEBI" id="CHEBI:57683"/>
        <dbReference type="ChEBI" id="CHEBI:132522"/>
        <dbReference type="ChEBI" id="CHEBI:132523"/>
        <dbReference type="EC" id="2.4.1.256"/>
    </reaction>
    <physiologicalReaction direction="left-to-right" evidence="14">
        <dbReference type="Rhea" id="RHEA:29544"/>
    </physiologicalReaction>
</comment>
<evidence type="ECO:0000256" key="11">
    <source>
        <dbReference type="ARBA" id="ARBA00023136"/>
    </source>
</evidence>
<keyword evidence="8 15" id="KW-0812">Transmembrane</keyword>
<dbReference type="GO" id="GO:0106073">
    <property type="term" value="F:dolichyl pyrophosphate Glc2Man9GlcNAc2 alpha-1,2-glucosyltransferase activity"/>
    <property type="evidence" value="ECO:0007669"/>
    <property type="project" value="UniProtKB-EC"/>
</dbReference>
<evidence type="ECO:0000256" key="8">
    <source>
        <dbReference type="ARBA" id="ARBA00022692"/>
    </source>
</evidence>
<keyword evidence="6" id="KW-0328">Glycosyltransferase</keyword>
<dbReference type="InterPro" id="IPR016900">
    <property type="entry name" value="Alg10"/>
</dbReference>
<evidence type="ECO:0000256" key="3">
    <source>
        <dbReference type="ARBA" id="ARBA00010600"/>
    </source>
</evidence>
<feature type="transmembrane region" description="Helical" evidence="15">
    <location>
        <begin position="263"/>
        <end position="281"/>
    </location>
</feature>
<protein>
    <recommendedName>
        <fullName evidence="5">Dol-P-Glc:Glc(2)Man(9)GlcNAc(2)-PP-Dol alpha-1,2-glucosyltransferase</fullName>
        <ecNumber evidence="4">2.4.1.256</ecNumber>
    </recommendedName>
    <alternativeName>
        <fullName evidence="12">Asparagine-linked glycosylation protein 10</fullName>
    </alternativeName>
</protein>
<evidence type="ECO:0000256" key="14">
    <source>
        <dbReference type="ARBA" id="ARBA00048064"/>
    </source>
</evidence>
<keyword evidence="7 16" id="KW-0808">Transferase</keyword>
<feature type="transmembrane region" description="Helical" evidence="15">
    <location>
        <begin position="334"/>
        <end position="353"/>
    </location>
</feature>
<comment type="subcellular location">
    <subcellularLocation>
        <location evidence="1">Endoplasmic reticulum membrane</location>
        <topology evidence="1">Multi-pass membrane protein</topology>
    </subcellularLocation>
</comment>
<feature type="transmembrane region" description="Helical" evidence="15">
    <location>
        <begin position="219"/>
        <end position="238"/>
    </location>
</feature>
<organism evidence="16 17">
    <name type="scientific">Rhizopus stolonifer</name>
    <name type="common">Rhizopus nigricans</name>
    <dbReference type="NCBI Taxonomy" id="4846"/>
    <lineage>
        <taxon>Eukaryota</taxon>
        <taxon>Fungi</taxon>
        <taxon>Fungi incertae sedis</taxon>
        <taxon>Mucoromycota</taxon>
        <taxon>Mucoromycotina</taxon>
        <taxon>Mucoromycetes</taxon>
        <taxon>Mucorales</taxon>
        <taxon>Mucorineae</taxon>
        <taxon>Rhizopodaceae</taxon>
        <taxon>Rhizopus</taxon>
    </lineage>
</organism>
<dbReference type="AlphaFoldDB" id="A0A367J2W0"/>
<evidence type="ECO:0000256" key="7">
    <source>
        <dbReference type="ARBA" id="ARBA00022679"/>
    </source>
</evidence>
<dbReference type="GO" id="GO:0006488">
    <property type="term" value="P:dolichol-linked oligosaccharide biosynthetic process"/>
    <property type="evidence" value="ECO:0007669"/>
    <property type="project" value="InterPro"/>
</dbReference>
<feature type="transmembrane region" description="Helical" evidence="15">
    <location>
        <begin position="53"/>
        <end position="72"/>
    </location>
</feature>
<evidence type="ECO:0000256" key="6">
    <source>
        <dbReference type="ARBA" id="ARBA00022676"/>
    </source>
</evidence>
<evidence type="ECO:0000313" key="17">
    <source>
        <dbReference type="Proteomes" id="UP000253551"/>
    </source>
</evidence>
<evidence type="ECO:0000256" key="12">
    <source>
        <dbReference type="ARBA" id="ARBA00032069"/>
    </source>
</evidence>
<dbReference type="EMBL" id="PJQM01004491">
    <property type="protein sequence ID" value="RCH84277.1"/>
    <property type="molecule type" value="Genomic_DNA"/>
</dbReference>
<gene>
    <name evidence="16" type="primary">ALG10_1</name>
    <name evidence="16" type="ORF">CU098_002638</name>
</gene>
<dbReference type="EC" id="2.4.1.256" evidence="4"/>
<dbReference type="STRING" id="4846.A0A367J2W0"/>
<accession>A0A367J2W0</accession>
<evidence type="ECO:0000256" key="10">
    <source>
        <dbReference type="ARBA" id="ARBA00022989"/>
    </source>
</evidence>
<dbReference type="PANTHER" id="PTHR12989:SF10">
    <property type="entry name" value="DOL-P-GLC:GLC(2)MAN(9)GLCNAC(2)-PP-DOL ALPHA-1,2-GLUCOSYLTRANSFERASE-RELATED"/>
    <property type="match status" value="1"/>
</dbReference>
<keyword evidence="17" id="KW-1185">Reference proteome</keyword>
<comment type="pathway">
    <text evidence="2">Protein modification; protein glycosylation.</text>
</comment>
<evidence type="ECO:0000256" key="1">
    <source>
        <dbReference type="ARBA" id="ARBA00004477"/>
    </source>
</evidence>
<dbReference type="Pfam" id="PF04922">
    <property type="entry name" value="DIE2_ALG10"/>
    <property type="match status" value="2"/>
</dbReference>
<keyword evidence="9" id="KW-0256">Endoplasmic reticulum</keyword>
<feature type="non-terminal residue" evidence="16">
    <location>
        <position position="1"/>
    </location>
</feature>
<dbReference type="GO" id="GO:0005789">
    <property type="term" value="C:endoplasmic reticulum membrane"/>
    <property type="evidence" value="ECO:0007669"/>
    <property type="project" value="UniProtKB-SubCell"/>
</dbReference>
<feature type="transmembrane region" description="Helical" evidence="15">
    <location>
        <begin position="148"/>
        <end position="167"/>
    </location>
</feature>
<keyword evidence="10 15" id="KW-1133">Transmembrane helix</keyword>
<comment type="function">
    <text evidence="13">Dol-P-Glc:Glc(2)Man(9)GlcNAc(2)-PP-Dol alpha-1,2-glucosyltransferase that operates in the biosynthetic pathway of dolichol-linked oligosaccharides, the glycan precursors employed in protein asparagine (N)-glycosylation. The assembly of dolichol-linked oligosaccharides begins on the cytosolic side of the endoplasmic reticulum membrane and finishes in its lumen. The sequential addition of sugars to dolichol pyrophosphate produces dolichol-linked oligosaccharides containing fourteen sugars, including two GlcNAcs, nine mannoses and three glucoses. Once assembled, the oligosaccharide is transferred from the lipid to nascent proteins by oligosaccharyltransferases. In the lumen of the endoplasmic reticulum, adds the third and last glucose residue from dolichyl phosphate glucose (Dol-P-Glc) onto the lipid-linked oligosaccharide intermediate Glc(2)Man(9)GlcNAc(2)-PP-Dol to produce Glc(3)Man(9)GlcNAc(2)-PP-Dol.</text>
</comment>